<protein>
    <submittedName>
        <fullName evidence="3">Transmembrane protein</fullName>
    </submittedName>
</protein>
<feature type="transmembrane region" description="Helical" evidence="1">
    <location>
        <begin position="42"/>
        <end position="72"/>
    </location>
</feature>
<name>A0A1I7UR70_9PELO</name>
<organism evidence="2 3">
    <name type="scientific">Caenorhabditis tropicalis</name>
    <dbReference type="NCBI Taxonomy" id="1561998"/>
    <lineage>
        <taxon>Eukaryota</taxon>
        <taxon>Metazoa</taxon>
        <taxon>Ecdysozoa</taxon>
        <taxon>Nematoda</taxon>
        <taxon>Chromadorea</taxon>
        <taxon>Rhabditida</taxon>
        <taxon>Rhabditina</taxon>
        <taxon>Rhabditomorpha</taxon>
        <taxon>Rhabditoidea</taxon>
        <taxon>Rhabditidae</taxon>
        <taxon>Peloderinae</taxon>
        <taxon>Caenorhabditis</taxon>
    </lineage>
</organism>
<evidence type="ECO:0000313" key="3">
    <source>
        <dbReference type="WBParaSite" id="Csp11.Scaffold630.g18529.t1"/>
    </source>
</evidence>
<evidence type="ECO:0000256" key="1">
    <source>
        <dbReference type="SAM" id="Phobius"/>
    </source>
</evidence>
<reference evidence="3" key="1">
    <citation type="submission" date="2016-11" db="UniProtKB">
        <authorList>
            <consortium name="WormBaseParasite"/>
        </authorList>
    </citation>
    <scope>IDENTIFICATION</scope>
</reference>
<keyword evidence="1" id="KW-0812">Transmembrane</keyword>
<dbReference type="WBParaSite" id="Csp11.Scaffold630.g18529.t1">
    <property type="protein sequence ID" value="Csp11.Scaffold630.g18529.t1"/>
    <property type="gene ID" value="Csp11.Scaffold630.g18529"/>
</dbReference>
<keyword evidence="1" id="KW-1133">Transmembrane helix</keyword>
<feature type="transmembrane region" description="Helical" evidence="1">
    <location>
        <begin position="78"/>
        <end position="102"/>
    </location>
</feature>
<keyword evidence="2" id="KW-1185">Reference proteome</keyword>
<accession>A0A1I7UR70</accession>
<dbReference type="eggNOG" id="ENOG502THWR">
    <property type="taxonomic scope" value="Eukaryota"/>
</dbReference>
<proteinExistence type="predicted"/>
<dbReference type="Proteomes" id="UP000095282">
    <property type="component" value="Unplaced"/>
</dbReference>
<keyword evidence="1" id="KW-0472">Membrane</keyword>
<sequence>MTSSEDDEDADVYKRETRTMIEMIFGYWNLILRSLPSFTTQIVVIFCVLPVSFAVAIFLLTAIFNFGIALIAQTVSSIVILLFLIPTLVVCIVSAVATSYILHFTRIVYFRLSTSSIAHPNYSHRSLSPPPEYIPKMEIEQKLKTC</sequence>
<evidence type="ECO:0000313" key="2">
    <source>
        <dbReference type="Proteomes" id="UP000095282"/>
    </source>
</evidence>
<dbReference type="AlphaFoldDB" id="A0A1I7UR70"/>